<reference evidence="2 4" key="1">
    <citation type="journal article" date="2012" name="Nature">
        <title>Algal genomes reveal evolutionary mosaicism and the fate of nucleomorphs.</title>
        <authorList>
            <consortium name="DOE Joint Genome Institute"/>
            <person name="Curtis B.A."/>
            <person name="Tanifuji G."/>
            <person name="Burki F."/>
            <person name="Gruber A."/>
            <person name="Irimia M."/>
            <person name="Maruyama S."/>
            <person name="Arias M.C."/>
            <person name="Ball S.G."/>
            <person name="Gile G.H."/>
            <person name="Hirakawa Y."/>
            <person name="Hopkins J.F."/>
            <person name="Kuo A."/>
            <person name="Rensing S.A."/>
            <person name="Schmutz J."/>
            <person name="Symeonidi A."/>
            <person name="Elias M."/>
            <person name="Eveleigh R.J."/>
            <person name="Herman E.K."/>
            <person name="Klute M.J."/>
            <person name="Nakayama T."/>
            <person name="Obornik M."/>
            <person name="Reyes-Prieto A."/>
            <person name="Armbrust E.V."/>
            <person name="Aves S.J."/>
            <person name="Beiko R.G."/>
            <person name="Coutinho P."/>
            <person name="Dacks J.B."/>
            <person name="Durnford D.G."/>
            <person name="Fast N.M."/>
            <person name="Green B.R."/>
            <person name="Grisdale C.J."/>
            <person name="Hempel F."/>
            <person name="Henrissat B."/>
            <person name="Hoppner M.P."/>
            <person name="Ishida K."/>
            <person name="Kim E."/>
            <person name="Koreny L."/>
            <person name="Kroth P.G."/>
            <person name="Liu Y."/>
            <person name="Malik S.B."/>
            <person name="Maier U.G."/>
            <person name="McRose D."/>
            <person name="Mock T."/>
            <person name="Neilson J.A."/>
            <person name="Onodera N.T."/>
            <person name="Poole A.M."/>
            <person name="Pritham E.J."/>
            <person name="Richards T.A."/>
            <person name="Rocap G."/>
            <person name="Roy S.W."/>
            <person name="Sarai C."/>
            <person name="Schaack S."/>
            <person name="Shirato S."/>
            <person name="Slamovits C.H."/>
            <person name="Spencer D.F."/>
            <person name="Suzuki S."/>
            <person name="Worden A.Z."/>
            <person name="Zauner S."/>
            <person name="Barry K."/>
            <person name="Bell C."/>
            <person name="Bharti A.K."/>
            <person name="Crow J.A."/>
            <person name="Grimwood J."/>
            <person name="Kramer R."/>
            <person name="Lindquist E."/>
            <person name="Lucas S."/>
            <person name="Salamov A."/>
            <person name="McFadden G.I."/>
            <person name="Lane C.E."/>
            <person name="Keeling P.J."/>
            <person name="Gray M.W."/>
            <person name="Grigoriev I.V."/>
            <person name="Archibald J.M."/>
        </authorList>
    </citation>
    <scope>NUCLEOTIDE SEQUENCE</scope>
    <source>
        <strain evidence="2 4">CCMP2712</strain>
    </source>
</reference>
<evidence type="ECO:0000313" key="3">
    <source>
        <dbReference type="EnsemblProtists" id="EKX37350"/>
    </source>
</evidence>
<feature type="region of interest" description="Disordered" evidence="1">
    <location>
        <begin position="96"/>
        <end position="128"/>
    </location>
</feature>
<protein>
    <submittedName>
        <fullName evidence="2 3">Uncharacterized protein</fullName>
    </submittedName>
</protein>
<feature type="compositionally biased region" description="Polar residues" evidence="1">
    <location>
        <begin position="359"/>
        <end position="375"/>
    </location>
</feature>
<feature type="compositionally biased region" description="Polar residues" evidence="1">
    <location>
        <begin position="332"/>
        <end position="344"/>
    </location>
</feature>
<organism evidence="2">
    <name type="scientific">Guillardia theta (strain CCMP2712)</name>
    <name type="common">Cryptophyte</name>
    <dbReference type="NCBI Taxonomy" id="905079"/>
    <lineage>
        <taxon>Eukaryota</taxon>
        <taxon>Cryptophyceae</taxon>
        <taxon>Pyrenomonadales</taxon>
        <taxon>Geminigeraceae</taxon>
        <taxon>Guillardia</taxon>
    </lineage>
</organism>
<evidence type="ECO:0000313" key="4">
    <source>
        <dbReference type="Proteomes" id="UP000011087"/>
    </source>
</evidence>
<dbReference type="KEGG" id="gtt:GUITHDRAFT_145048"/>
<feature type="compositionally biased region" description="Low complexity" evidence="1">
    <location>
        <begin position="97"/>
        <end position="110"/>
    </location>
</feature>
<dbReference type="EMBL" id="JH993060">
    <property type="protein sequence ID" value="EKX37350.1"/>
    <property type="molecule type" value="Genomic_DNA"/>
</dbReference>
<evidence type="ECO:0000256" key="1">
    <source>
        <dbReference type="SAM" id="MobiDB-lite"/>
    </source>
</evidence>
<keyword evidence="4" id="KW-1185">Reference proteome</keyword>
<dbReference type="Proteomes" id="UP000011087">
    <property type="component" value="Unassembled WGS sequence"/>
</dbReference>
<feature type="region of interest" description="Disordered" evidence="1">
    <location>
        <begin position="332"/>
        <end position="383"/>
    </location>
</feature>
<evidence type="ECO:0000313" key="2">
    <source>
        <dbReference type="EMBL" id="EKX37350.1"/>
    </source>
</evidence>
<dbReference type="GeneID" id="17294070"/>
<reference evidence="3" key="3">
    <citation type="submission" date="2015-06" db="UniProtKB">
        <authorList>
            <consortium name="EnsemblProtists"/>
        </authorList>
    </citation>
    <scope>IDENTIFICATION</scope>
</reference>
<dbReference type="AlphaFoldDB" id="L1INH3"/>
<name>L1INH3_GUITC</name>
<dbReference type="RefSeq" id="XP_005824330.1">
    <property type="nucleotide sequence ID" value="XM_005824273.1"/>
</dbReference>
<gene>
    <name evidence="2" type="ORF">GUITHDRAFT_145048</name>
</gene>
<dbReference type="PaxDb" id="55529-EKX37350"/>
<sequence length="678" mass="73701">MMQGLETAGYDDHMNLPWDSLREQDWASLGCDPGETDFDVLTNHDIFGNQSSAPIEIDGVDGDMNCSALLGFQCSPVAVDSSVDFLWESLGNSKQGAQNASAQTSSSNTNDHQASNQEGWLSFDQDNNGDLKVHEDHKHILPALPSSPLTYAHFSHGIDGMRDESTAKDGFCTGHFCCVAIGDGRVSPHTSDQARFLLENLKRSAGRDEHAIVRLKNEASMDLKILVFPYASPESLALREYIASNVSQIPAPFVLLCGDLSTGMKSSFTDHVSTNVKSYIIKGLAECMSDKRCNVTASKLKGNEGPRAAVNLVEPFASTFFKDVIDVDSLPNHQPTDAEASTSHFAPKVSPRAGLPYNMGSSTPRNSSPDESVPSTPRADDEVHVEGKATAHFPVNLFVTAIADGSIESDTPQKIRERLAQIVRKVPKEQNTNVEVCDGGTIDLKMRVFVVNSEDAKAVGEYINSHLKQNPAPFVVLARHLPMAVLYDPTLLDLSDASVADRLRKQAKTRAVKVLREAIANKSLGITMSMMRGHEGALIPADRLYDALGTLTKPVQDGDNPGKYIIFEARNKAGSVPCSPRKRLASEALDKQPLSGGSMHLGMPGSTAGTMGPESRIANDMVYKPVNHPKIMSNGNRKASMASASASFLHRDMIVKTFNKRARKEEFPFDGVYDHEFV</sequence>
<accession>L1INH3</accession>
<proteinExistence type="predicted"/>
<dbReference type="EnsemblProtists" id="EKX37350">
    <property type="protein sequence ID" value="EKX37350"/>
    <property type="gene ID" value="GUITHDRAFT_145048"/>
</dbReference>
<feature type="compositionally biased region" description="Polar residues" evidence="1">
    <location>
        <begin position="111"/>
        <end position="128"/>
    </location>
</feature>
<dbReference type="HOGENOM" id="CLU_405710_0_0_1"/>
<reference evidence="4" key="2">
    <citation type="submission" date="2012-11" db="EMBL/GenBank/DDBJ databases">
        <authorList>
            <person name="Kuo A."/>
            <person name="Curtis B.A."/>
            <person name="Tanifuji G."/>
            <person name="Burki F."/>
            <person name="Gruber A."/>
            <person name="Irimia M."/>
            <person name="Maruyama S."/>
            <person name="Arias M.C."/>
            <person name="Ball S.G."/>
            <person name="Gile G.H."/>
            <person name="Hirakawa Y."/>
            <person name="Hopkins J.F."/>
            <person name="Rensing S.A."/>
            <person name="Schmutz J."/>
            <person name="Symeonidi A."/>
            <person name="Elias M."/>
            <person name="Eveleigh R.J."/>
            <person name="Herman E.K."/>
            <person name="Klute M.J."/>
            <person name="Nakayama T."/>
            <person name="Obornik M."/>
            <person name="Reyes-Prieto A."/>
            <person name="Armbrust E.V."/>
            <person name="Aves S.J."/>
            <person name="Beiko R.G."/>
            <person name="Coutinho P."/>
            <person name="Dacks J.B."/>
            <person name="Durnford D.G."/>
            <person name="Fast N.M."/>
            <person name="Green B.R."/>
            <person name="Grisdale C."/>
            <person name="Hempe F."/>
            <person name="Henrissat B."/>
            <person name="Hoppner M.P."/>
            <person name="Ishida K.-I."/>
            <person name="Kim E."/>
            <person name="Koreny L."/>
            <person name="Kroth P.G."/>
            <person name="Liu Y."/>
            <person name="Malik S.-B."/>
            <person name="Maier U.G."/>
            <person name="McRose D."/>
            <person name="Mock T."/>
            <person name="Neilson J.A."/>
            <person name="Onodera N.T."/>
            <person name="Poole A.M."/>
            <person name="Pritham E.J."/>
            <person name="Richards T.A."/>
            <person name="Rocap G."/>
            <person name="Roy S.W."/>
            <person name="Sarai C."/>
            <person name="Schaack S."/>
            <person name="Shirato S."/>
            <person name="Slamovits C.H."/>
            <person name="Spencer D.F."/>
            <person name="Suzuki S."/>
            <person name="Worden A.Z."/>
            <person name="Zauner S."/>
            <person name="Barry K."/>
            <person name="Bell C."/>
            <person name="Bharti A.K."/>
            <person name="Crow J.A."/>
            <person name="Grimwood J."/>
            <person name="Kramer R."/>
            <person name="Lindquist E."/>
            <person name="Lucas S."/>
            <person name="Salamov A."/>
            <person name="McFadden G.I."/>
            <person name="Lane C.E."/>
            <person name="Keeling P.J."/>
            <person name="Gray M.W."/>
            <person name="Grigoriev I.V."/>
            <person name="Archibald J.M."/>
        </authorList>
    </citation>
    <scope>NUCLEOTIDE SEQUENCE</scope>
    <source>
        <strain evidence="4">CCMP2712</strain>
    </source>
</reference>